<dbReference type="Ensembl" id="ENSPKIT00000008036.1">
    <property type="protein sequence ID" value="ENSPKIP00000027270.1"/>
    <property type="gene ID" value="ENSPKIG00000009411.1"/>
</dbReference>
<evidence type="ECO:0000256" key="1">
    <source>
        <dbReference type="ARBA" id="ARBA00009458"/>
    </source>
</evidence>
<proteinExistence type="inferred from homology"/>
<dbReference type="Ensembl" id="ENSPKIT00000008055.1">
    <property type="protein sequence ID" value="ENSPKIP00000027289.1"/>
    <property type="gene ID" value="ENSPKIG00000009411.1"/>
</dbReference>
<evidence type="ECO:0000313" key="5">
    <source>
        <dbReference type="Proteomes" id="UP000261540"/>
    </source>
</evidence>
<dbReference type="InterPro" id="IPR036834">
    <property type="entry name" value="Bcl-2-like_sf"/>
</dbReference>
<evidence type="ECO:0000256" key="2">
    <source>
        <dbReference type="ARBA" id="ARBA00022553"/>
    </source>
</evidence>
<protein>
    <submittedName>
        <fullName evidence="4">Apoptosis facilitator Bcl-2-like protein 14</fullName>
    </submittedName>
</protein>
<name>A0A3B3S962_9TELE</name>
<dbReference type="RefSeq" id="XP_023697102.1">
    <property type="nucleotide sequence ID" value="XM_023841334.2"/>
</dbReference>
<dbReference type="RefSeq" id="XP_023697099.1">
    <property type="nucleotide sequence ID" value="XM_023841331.2"/>
</dbReference>
<dbReference type="STRING" id="1676925.ENSPKIP00000027289"/>
<dbReference type="AlphaFoldDB" id="A0A3B3S962"/>
<dbReference type="PROSITE" id="PS50062">
    <property type="entry name" value="BCL2_FAMILY"/>
    <property type="match status" value="1"/>
</dbReference>
<dbReference type="PANTHER" id="PTHR14965:SF1">
    <property type="entry name" value="APOPTOSIS FACILITATOR BCL-2-LIKE PROTEIN 14"/>
    <property type="match status" value="1"/>
</dbReference>
<dbReference type="GO" id="GO:0006915">
    <property type="term" value="P:apoptotic process"/>
    <property type="evidence" value="ECO:0007669"/>
    <property type="project" value="UniProtKB-KW"/>
</dbReference>
<comment type="similarity">
    <text evidence="1">Belongs to the Bcl-2 family.</text>
</comment>
<dbReference type="GeneID" id="111859031"/>
<dbReference type="Proteomes" id="UP000261540">
    <property type="component" value="Unplaced"/>
</dbReference>
<dbReference type="GeneTree" id="ENSGT00940000154318"/>
<dbReference type="InterPro" id="IPR020726">
    <property type="entry name" value="Bcl2_BH2_motif_CS"/>
</dbReference>
<dbReference type="GO" id="GO:2001236">
    <property type="term" value="P:regulation of extrinsic apoptotic signaling pathway"/>
    <property type="evidence" value="ECO:0007669"/>
    <property type="project" value="TreeGrafter"/>
</dbReference>
<dbReference type="PROSITE" id="PS01258">
    <property type="entry name" value="BH2"/>
    <property type="match status" value="1"/>
</dbReference>
<evidence type="ECO:0000313" key="4">
    <source>
        <dbReference type="Ensembl" id="ENSPKIP00000027289.1"/>
    </source>
</evidence>
<reference evidence="4" key="1">
    <citation type="submission" date="2025-05" db="UniProtKB">
        <authorList>
            <consortium name="Ensembl"/>
        </authorList>
    </citation>
    <scope>IDENTIFICATION</scope>
</reference>
<accession>A0A3B3S962</accession>
<dbReference type="RefSeq" id="XP_023697100.1">
    <property type="nucleotide sequence ID" value="XM_023841332.2"/>
</dbReference>
<dbReference type="PANTHER" id="PTHR14965">
    <property type="entry name" value="SI:CH73-248E21.1"/>
    <property type="match status" value="1"/>
</dbReference>
<dbReference type="KEGG" id="pki:111859031"/>
<dbReference type="SUPFAM" id="SSF56854">
    <property type="entry name" value="Bcl-2 inhibitors of programmed cell death"/>
    <property type="match status" value="1"/>
</dbReference>
<sequence>MDAEEGLEHTMEYKVLKAYMKRRRPEGTKLESADHDIQKPSSKMVKKCKIMKFFSCVHPQTEELDSRPKKDGRVIEFRCLNGDDGAVEVADRLMKIADSVPVACIENVESDIESDGPEGDDRNPTLPYPDDVIQEIVELLKESGDKLDKEVKNNKRLAEIQKSFDYNIFKKVTDTFLQNMGFYGNLKNQKAKIALAFEVTSRLTAMDNHPMNRVLGFGAKYLQENHSTWIQQHGGWDNAFDSNEDDEVH</sequence>
<keyword evidence="3" id="KW-0053">Apoptosis</keyword>
<dbReference type="Gene3D" id="1.10.437.10">
    <property type="entry name" value="Blc2-like"/>
    <property type="match status" value="1"/>
</dbReference>
<organism evidence="4 5">
    <name type="scientific">Paramormyrops kingsleyae</name>
    <dbReference type="NCBI Taxonomy" id="1676925"/>
    <lineage>
        <taxon>Eukaryota</taxon>
        <taxon>Metazoa</taxon>
        <taxon>Chordata</taxon>
        <taxon>Craniata</taxon>
        <taxon>Vertebrata</taxon>
        <taxon>Euteleostomi</taxon>
        <taxon>Actinopterygii</taxon>
        <taxon>Neopterygii</taxon>
        <taxon>Teleostei</taxon>
        <taxon>Osteoglossocephala</taxon>
        <taxon>Osteoglossomorpha</taxon>
        <taxon>Osteoglossiformes</taxon>
        <taxon>Mormyridae</taxon>
        <taxon>Paramormyrops</taxon>
    </lineage>
</organism>
<dbReference type="InterPro" id="IPR002475">
    <property type="entry name" value="Bcl2-like"/>
</dbReference>
<dbReference type="OrthoDB" id="9948726at2759"/>
<keyword evidence="2" id="KW-0597">Phosphoprotein</keyword>
<keyword evidence="5" id="KW-1185">Reference proteome</keyword>
<evidence type="ECO:0000256" key="3">
    <source>
        <dbReference type="ARBA" id="ARBA00022703"/>
    </source>
</evidence>